<name>A0A1V9DYL4_9BACT</name>
<dbReference type="AlphaFoldDB" id="A0A1V9DYL4"/>
<dbReference type="STRING" id="354355.SAMN05660816_02646"/>
<dbReference type="EMBL" id="LVXG01000082">
    <property type="protein sequence ID" value="OQP38765.1"/>
    <property type="molecule type" value="Genomic_DNA"/>
</dbReference>
<evidence type="ECO:0000313" key="3">
    <source>
        <dbReference type="Proteomes" id="UP000192610"/>
    </source>
</evidence>
<feature type="region of interest" description="Disordered" evidence="1">
    <location>
        <begin position="1"/>
        <end position="37"/>
    </location>
</feature>
<comment type="caution">
    <text evidence="2">The sequence shown here is derived from an EMBL/GenBank/DDBJ whole genome shotgun (WGS) entry which is preliminary data.</text>
</comment>
<dbReference type="Gene3D" id="1.25.40.10">
    <property type="entry name" value="Tetratricopeptide repeat domain"/>
    <property type="match status" value="1"/>
</dbReference>
<dbReference type="SUPFAM" id="SSF48452">
    <property type="entry name" value="TPR-like"/>
    <property type="match status" value="1"/>
</dbReference>
<keyword evidence="3" id="KW-1185">Reference proteome</keyword>
<evidence type="ECO:0000256" key="1">
    <source>
        <dbReference type="SAM" id="MobiDB-lite"/>
    </source>
</evidence>
<accession>A0A1V9DYL4</accession>
<dbReference type="OrthoDB" id="626812at2"/>
<reference evidence="3" key="1">
    <citation type="submission" date="2016-04" db="EMBL/GenBank/DDBJ databases">
        <authorList>
            <person name="Chen L."/>
            <person name="Zhuang W."/>
            <person name="Wang G."/>
        </authorList>
    </citation>
    <scope>NUCLEOTIDE SEQUENCE [LARGE SCALE GENOMIC DNA]</scope>
    <source>
        <strain evidence="3">17621</strain>
    </source>
</reference>
<dbReference type="Pfam" id="PF14559">
    <property type="entry name" value="TPR_19"/>
    <property type="match status" value="1"/>
</dbReference>
<gene>
    <name evidence="2" type="ORF">A4H97_18785</name>
</gene>
<dbReference type="InterPro" id="IPR011990">
    <property type="entry name" value="TPR-like_helical_dom_sf"/>
</dbReference>
<dbReference type="Proteomes" id="UP000192610">
    <property type="component" value="Unassembled WGS sequence"/>
</dbReference>
<dbReference type="RefSeq" id="WP_081204773.1">
    <property type="nucleotide sequence ID" value="NZ_FOCZ01000004.1"/>
</dbReference>
<organism evidence="2 3">
    <name type="scientific">Niastella yeongjuensis</name>
    <dbReference type="NCBI Taxonomy" id="354355"/>
    <lineage>
        <taxon>Bacteria</taxon>
        <taxon>Pseudomonadati</taxon>
        <taxon>Bacteroidota</taxon>
        <taxon>Chitinophagia</taxon>
        <taxon>Chitinophagales</taxon>
        <taxon>Chitinophagaceae</taxon>
        <taxon>Niastella</taxon>
    </lineage>
</organism>
<proteinExistence type="predicted"/>
<protein>
    <submittedName>
        <fullName evidence="2">Uncharacterized protein</fullName>
    </submittedName>
</protein>
<sequence length="344" mass="39711">MSFFKKLFNKSADTDSSSGQEKPATPAGQEEKTATPAEKFEMEFQSTIPRYLCKPGIDVDLKMRNKETDAVMTFAESFPEQFAEWQTVQSLPDRRGIIYKILDEIMGRDLHLWQVIERFVDDRYPEHALKIAEEHVQLSDLSSPDFFAATAKAYVILTNYNQAESQARKALELDGGHIRAKIALADALHEMCQFDQAHEIYNEVLKARMPQSKENITMSFAHLVGFNGDILPSAIYTIAWLKHHPDTNMDTWNWANDEFYYSPHFRAQFSYYLLQQKETLKGLAKLYNLTKEMPWYKEGVLNCWSVINQLGMSANMPDEIAYLEGIMKKNQWDPNDPGLHKMEL</sequence>
<evidence type="ECO:0000313" key="2">
    <source>
        <dbReference type="EMBL" id="OQP38765.1"/>
    </source>
</evidence>